<protein>
    <submittedName>
        <fullName evidence="3">Uncharacterized protein</fullName>
    </submittedName>
</protein>
<evidence type="ECO:0000256" key="1">
    <source>
        <dbReference type="SAM" id="MobiDB-lite"/>
    </source>
</evidence>
<evidence type="ECO:0000313" key="4">
    <source>
        <dbReference type="Proteomes" id="UP000181951"/>
    </source>
</evidence>
<dbReference type="EMBL" id="FODD01000033">
    <property type="protein sequence ID" value="SEO63095.1"/>
    <property type="molecule type" value="Genomic_DNA"/>
</dbReference>
<reference evidence="3 4" key="1">
    <citation type="submission" date="2016-10" db="EMBL/GenBank/DDBJ databases">
        <authorList>
            <person name="de Groot N.N."/>
        </authorList>
    </citation>
    <scope>NUCLEOTIDE SEQUENCE [LARGE SCALE GENOMIC DNA]</scope>
    <source>
        <strain evidence="3 4">CGMCC 4.2026</strain>
    </source>
</reference>
<name>A0A1H8UBW4_9ACTN</name>
<gene>
    <name evidence="2" type="ORF">SAMN05216267_103371</name>
    <name evidence="3" type="ORF">SAMN05216267_106829</name>
</gene>
<keyword evidence="4" id="KW-1185">Reference proteome</keyword>
<dbReference type="STRING" id="310780.SAMN05216267_103371"/>
<proteinExistence type="predicted"/>
<sequence>MPPLATHGPAGFGRDAGGPLTELFGRVTRKLSPNGAQ</sequence>
<organism evidence="3 4">
    <name type="scientific">Actinacidiphila rubida</name>
    <dbReference type="NCBI Taxonomy" id="310780"/>
    <lineage>
        <taxon>Bacteria</taxon>
        <taxon>Bacillati</taxon>
        <taxon>Actinomycetota</taxon>
        <taxon>Actinomycetes</taxon>
        <taxon>Kitasatosporales</taxon>
        <taxon>Streptomycetaceae</taxon>
        <taxon>Actinacidiphila</taxon>
    </lineage>
</organism>
<evidence type="ECO:0000313" key="3">
    <source>
        <dbReference type="EMBL" id="SEP00586.1"/>
    </source>
</evidence>
<dbReference type="AlphaFoldDB" id="A0A1H8UBW4"/>
<dbReference type="EMBL" id="FODD01000068">
    <property type="protein sequence ID" value="SEP00586.1"/>
    <property type="molecule type" value="Genomic_DNA"/>
</dbReference>
<dbReference type="Proteomes" id="UP000181951">
    <property type="component" value="Unassembled WGS sequence"/>
</dbReference>
<evidence type="ECO:0000313" key="2">
    <source>
        <dbReference type="EMBL" id="SEO63095.1"/>
    </source>
</evidence>
<accession>A0A1H8UBW4</accession>
<feature type="region of interest" description="Disordered" evidence="1">
    <location>
        <begin position="1"/>
        <end position="37"/>
    </location>
</feature>